<evidence type="ECO:0000259" key="4">
    <source>
        <dbReference type="Pfam" id="PF00703"/>
    </source>
</evidence>
<sequence length="528" mass="58063">MIKQSFNCDWIAGPKQSVFASFAGTAADTKSVTLPYDALRDQPRSANSTQGSHTAYYPGGHFEYTKTFDVPAEWRDKTVILEFEGVYRDAMVYINGEFAAQRPSGYAGFAIKADAYLRYGQPNAIAVQARAHEDSRWYTGAGIYRNTHIIVAEPVHIALDGVRITTPDVDAEHAVVAVATTLENDSRFTRTVRVDTRIIGADGTVVANGSAPVTLFPGTSAVSRARLFVASPALWSPDSPALYDVHTTVTEGDDRLDEDRSRFGIRTLQLDPVHGLRINGTTIDLRGACVHHDNGPLGSAAIARAEERRVEILKSAGFNAIRSSHNPLSRAMLDACDRLGMLVMDELTDIWTEGKSAFDYSLAFPEWWERDLEAMIAKDFNHPSVIMYSIGNEIFEVGTPIGSSWGRKLAEKARCLDDTRFVTNALNPLVAMMDRLGELMGGGNADQPMDVNTMIASMGEMMRKLSTSDLVTQAMEESAAVLDVVGFNYAETRYALDAVQFPNRIIVGSETFPGHIDELWRLVRANPH</sequence>
<dbReference type="Proteomes" id="UP000050509">
    <property type="component" value="Unassembled WGS sequence"/>
</dbReference>
<dbReference type="Gene3D" id="3.20.20.80">
    <property type="entry name" value="Glycosidases"/>
    <property type="match status" value="1"/>
</dbReference>
<dbReference type="GO" id="GO:0004553">
    <property type="term" value="F:hydrolase activity, hydrolyzing O-glycosyl compounds"/>
    <property type="evidence" value="ECO:0007669"/>
    <property type="project" value="InterPro"/>
</dbReference>
<feature type="domain" description="Glycoside hydrolase family 2 immunoglobulin-like beta-sandwich" evidence="4">
    <location>
        <begin position="160"/>
        <end position="266"/>
    </location>
</feature>
<dbReference type="Gene3D" id="2.60.120.260">
    <property type="entry name" value="Galactose-binding domain-like"/>
    <property type="match status" value="1"/>
</dbReference>
<dbReference type="AlphaFoldDB" id="A0A0P9DHC3"/>
<feature type="domain" description="Glycoside hydrolase family 2 catalytic" evidence="5">
    <location>
        <begin position="276"/>
        <end position="425"/>
    </location>
</feature>
<keyword evidence="3" id="KW-0326">Glycosidase</keyword>
<protein>
    <submittedName>
        <fullName evidence="6">Glycoside hydrolase</fullName>
    </submittedName>
</protein>
<dbReference type="PANTHER" id="PTHR42732:SF1">
    <property type="entry name" value="BETA-MANNOSIDASE"/>
    <property type="match status" value="1"/>
</dbReference>
<dbReference type="InterPro" id="IPR006101">
    <property type="entry name" value="Glyco_hydro_2"/>
</dbReference>
<feature type="non-terminal residue" evidence="6">
    <location>
        <position position="528"/>
    </location>
</feature>
<dbReference type="InterPro" id="IPR013783">
    <property type="entry name" value="Ig-like_fold"/>
</dbReference>
<dbReference type="InterPro" id="IPR051913">
    <property type="entry name" value="GH2_Domain-Containing"/>
</dbReference>
<dbReference type="InterPro" id="IPR036156">
    <property type="entry name" value="Beta-gal/glucu_dom_sf"/>
</dbReference>
<dbReference type="SUPFAM" id="SSF49785">
    <property type="entry name" value="Galactose-binding domain-like"/>
    <property type="match status" value="1"/>
</dbReference>
<dbReference type="PATRIC" id="fig|186479.3.peg.10251"/>
<dbReference type="GO" id="GO:0005975">
    <property type="term" value="P:carbohydrate metabolic process"/>
    <property type="evidence" value="ECO:0007669"/>
    <property type="project" value="InterPro"/>
</dbReference>
<dbReference type="PANTHER" id="PTHR42732">
    <property type="entry name" value="BETA-GALACTOSIDASE"/>
    <property type="match status" value="1"/>
</dbReference>
<evidence type="ECO:0000313" key="7">
    <source>
        <dbReference type="Proteomes" id="UP000050509"/>
    </source>
</evidence>
<accession>A0A0P9DHC3</accession>
<name>A0A0P9DHC3_9CHLR</name>
<keyword evidence="7" id="KW-1185">Reference proteome</keyword>
<dbReference type="SUPFAM" id="SSF49303">
    <property type="entry name" value="beta-Galactosidase/glucuronidase domain"/>
    <property type="match status" value="1"/>
</dbReference>
<proteinExistence type="inferred from homology"/>
<evidence type="ECO:0000256" key="1">
    <source>
        <dbReference type="ARBA" id="ARBA00007401"/>
    </source>
</evidence>
<dbReference type="SUPFAM" id="SSF51445">
    <property type="entry name" value="(Trans)glycosidases"/>
    <property type="match status" value="1"/>
</dbReference>
<evidence type="ECO:0000259" key="5">
    <source>
        <dbReference type="Pfam" id="PF02836"/>
    </source>
</evidence>
<dbReference type="Pfam" id="PF02836">
    <property type="entry name" value="Glyco_hydro_2_C"/>
    <property type="match status" value="1"/>
</dbReference>
<dbReference type="InterPro" id="IPR008979">
    <property type="entry name" value="Galactose-bd-like_sf"/>
</dbReference>
<dbReference type="InterPro" id="IPR006102">
    <property type="entry name" value="Ig-like_GH2"/>
</dbReference>
<dbReference type="InterPro" id="IPR017853">
    <property type="entry name" value="GH"/>
</dbReference>
<dbReference type="Pfam" id="PF00703">
    <property type="entry name" value="Glyco_hydro_2"/>
    <property type="match status" value="1"/>
</dbReference>
<comment type="similarity">
    <text evidence="1">Belongs to the glycosyl hydrolase 2 family.</text>
</comment>
<evidence type="ECO:0000256" key="3">
    <source>
        <dbReference type="ARBA" id="ARBA00023295"/>
    </source>
</evidence>
<reference evidence="6 7" key="1">
    <citation type="submission" date="2015-09" db="EMBL/GenBank/DDBJ databases">
        <title>Draft genome sequence of Kouleothrix aurantiaca JCM 19913.</title>
        <authorList>
            <person name="Hemp J."/>
        </authorList>
    </citation>
    <scope>NUCLEOTIDE SEQUENCE [LARGE SCALE GENOMIC DNA]</scope>
    <source>
        <strain evidence="6 7">COM-B</strain>
    </source>
</reference>
<dbReference type="PRINTS" id="PR00132">
    <property type="entry name" value="GLHYDRLASE2"/>
</dbReference>
<evidence type="ECO:0000313" key="6">
    <source>
        <dbReference type="EMBL" id="KPV54903.1"/>
    </source>
</evidence>
<dbReference type="Gene3D" id="2.60.40.10">
    <property type="entry name" value="Immunoglobulins"/>
    <property type="match status" value="1"/>
</dbReference>
<organism evidence="6 7">
    <name type="scientific">Kouleothrix aurantiaca</name>
    <dbReference type="NCBI Taxonomy" id="186479"/>
    <lineage>
        <taxon>Bacteria</taxon>
        <taxon>Bacillati</taxon>
        <taxon>Chloroflexota</taxon>
        <taxon>Chloroflexia</taxon>
        <taxon>Chloroflexales</taxon>
        <taxon>Roseiflexineae</taxon>
        <taxon>Roseiflexaceae</taxon>
        <taxon>Kouleothrix</taxon>
    </lineage>
</organism>
<evidence type="ECO:0000256" key="2">
    <source>
        <dbReference type="ARBA" id="ARBA00022801"/>
    </source>
</evidence>
<dbReference type="EMBL" id="LJCR01000008">
    <property type="protein sequence ID" value="KPV54903.1"/>
    <property type="molecule type" value="Genomic_DNA"/>
</dbReference>
<keyword evidence="2 6" id="KW-0378">Hydrolase</keyword>
<gene>
    <name evidence="6" type="ORF">SE17_00945</name>
</gene>
<dbReference type="InterPro" id="IPR006103">
    <property type="entry name" value="Glyco_hydro_2_cat"/>
</dbReference>
<comment type="caution">
    <text evidence="6">The sequence shown here is derived from an EMBL/GenBank/DDBJ whole genome shotgun (WGS) entry which is preliminary data.</text>
</comment>